<feature type="signal peptide" evidence="8">
    <location>
        <begin position="1"/>
        <end position="19"/>
    </location>
</feature>
<protein>
    <submittedName>
        <fullName evidence="9">TolC family protein</fullName>
    </submittedName>
</protein>
<dbReference type="Pfam" id="PF02321">
    <property type="entry name" value="OEP"/>
    <property type="match status" value="1"/>
</dbReference>
<evidence type="ECO:0000256" key="6">
    <source>
        <dbReference type="ARBA" id="ARBA00023136"/>
    </source>
</evidence>
<feature type="chain" id="PRO_5045877489" evidence="8">
    <location>
        <begin position="20"/>
        <end position="417"/>
    </location>
</feature>
<dbReference type="RefSeq" id="WP_243326543.1">
    <property type="nucleotide sequence ID" value="NZ_JAKZMM010000064.1"/>
</dbReference>
<evidence type="ECO:0000256" key="2">
    <source>
        <dbReference type="ARBA" id="ARBA00007613"/>
    </source>
</evidence>
<evidence type="ECO:0000256" key="4">
    <source>
        <dbReference type="ARBA" id="ARBA00022452"/>
    </source>
</evidence>
<dbReference type="InterPro" id="IPR003423">
    <property type="entry name" value="OMP_efflux"/>
</dbReference>
<organism evidence="9 10">
    <name type="scientific">Parabacteroides faecalis</name>
    <dbReference type="NCBI Taxonomy" id="2924040"/>
    <lineage>
        <taxon>Bacteria</taxon>
        <taxon>Pseudomonadati</taxon>
        <taxon>Bacteroidota</taxon>
        <taxon>Bacteroidia</taxon>
        <taxon>Bacteroidales</taxon>
        <taxon>Tannerellaceae</taxon>
        <taxon>Parabacteroides</taxon>
    </lineage>
</organism>
<name>A0ABT0C5E1_9BACT</name>
<dbReference type="SUPFAM" id="SSF56954">
    <property type="entry name" value="Outer membrane efflux proteins (OEP)"/>
    <property type="match status" value="1"/>
</dbReference>
<reference evidence="9 10" key="1">
    <citation type="submission" date="2022-03" db="EMBL/GenBank/DDBJ databases">
        <title>Parabacteroides sp. nov. isolated from swine feces.</title>
        <authorList>
            <person name="Bak J.E."/>
        </authorList>
    </citation>
    <scope>NUCLEOTIDE SEQUENCE [LARGE SCALE GENOMIC DNA]</scope>
    <source>
        <strain evidence="9 10">AGMB00274</strain>
    </source>
</reference>
<comment type="similarity">
    <text evidence="2">Belongs to the outer membrane factor (OMF) (TC 1.B.17) family.</text>
</comment>
<dbReference type="Gene3D" id="1.20.1600.10">
    <property type="entry name" value="Outer membrane efflux proteins (OEP)"/>
    <property type="match status" value="1"/>
</dbReference>
<keyword evidence="8" id="KW-0732">Signal</keyword>
<evidence type="ECO:0000313" key="10">
    <source>
        <dbReference type="Proteomes" id="UP001165444"/>
    </source>
</evidence>
<keyword evidence="10" id="KW-1185">Reference proteome</keyword>
<dbReference type="Proteomes" id="UP001165444">
    <property type="component" value="Unassembled WGS sequence"/>
</dbReference>
<keyword evidence="4" id="KW-1134">Transmembrane beta strand</keyword>
<dbReference type="PANTHER" id="PTHR30026">
    <property type="entry name" value="OUTER MEMBRANE PROTEIN TOLC"/>
    <property type="match status" value="1"/>
</dbReference>
<evidence type="ECO:0000256" key="8">
    <source>
        <dbReference type="SAM" id="SignalP"/>
    </source>
</evidence>
<evidence type="ECO:0000256" key="5">
    <source>
        <dbReference type="ARBA" id="ARBA00022692"/>
    </source>
</evidence>
<gene>
    <name evidence="9" type="ORF">MUN53_16695</name>
</gene>
<comment type="caution">
    <text evidence="9">The sequence shown here is derived from an EMBL/GenBank/DDBJ whole genome shotgun (WGS) entry which is preliminary data.</text>
</comment>
<dbReference type="EMBL" id="JAKZMM010000064">
    <property type="protein sequence ID" value="MCJ2382227.1"/>
    <property type="molecule type" value="Genomic_DNA"/>
</dbReference>
<keyword evidence="7" id="KW-0998">Cell outer membrane</keyword>
<keyword evidence="6" id="KW-0472">Membrane</keyword>
<evidence type="ECO:0000256" key="3">
    <source>
        <dbReference type="ARBA" id="ARBA00022448"/>
    </source>
</evidence>
<dbReference type="PANTHER" id="PTHR30026:SF20">
    <property type="entry name" value="OUTER MEMBRANE PROTEIN TOLC"/>
    <property type="match status" value="1"/>
</dbReference>
<evidence type="ECO:0000256" key="1">
    <source>
        <dbReference type="ARBA" id="ARBA00004442"/>
    </source>
</evidence>
<comment type="subcellular location">
    <subcellularLocation>
        <location evidence="1">Cell outer membrane</location>
    </subcellularLocation>
</comment>
<dbReference type="InterPro" id="IPR051906">
    <property type="entry name" value="TolC-like"/>
</dbReference>
<keyword evidence="3" id="KW-0813">Transport</keyword>
<evidence type="ECO:0000256" key="7">
    <source>
        <dbReference type="ARBA" id="ARBA00023237"/>
    </source>
</evidence>
<proteinExistence type="inferred from homology"/>
<keyword evidence="5" id="KW-0812">Transmembrane</keyword>
<sequence length="417" mass="48122">MKRIWCYLFVFCLIIPAKAQLTLESCQEKSRDNYPLIRQYALIEKSRDYNLANVQKGNLPQISLQGKASYQSDVTSLPFDIPQIPDELQPHDQYQAVINIQQNLWDGGNIQSKKKEIKAISEEKQAELDVNLYALRERINQLYFGILLLDEQIKQNKLWQEQLSRSLKNVSAYCQNGIANQTDLDAIQVDQIKARQEAVGLQSKRDAYLRMLSLFIGETLTNNIQLEKPVASGSFPNEIKRPELTWYAAQEQRLLIQEQHLKTQLMPQVSLFAQGGYANPGLNLLQDKFQAYYIVGARLNWNFGALYTLKNDRLKIHAERDMIRNQTATFLFNTNLQLTEQSSAIQTLQKQMEEDDEMIRLQTHIREAAEAKVGNGTLSVTDMLQEITKENMAKQQKAVHEIELLMNIYQQKHITNN</sequence>
<evidence type="ECO:0000313" key="9">
    <source>
        <dbReference type="EMBL" id="MCJ2382227.1"/>
    </source>
</evidence>
<accession>A0ABT0C5E1</accession>